<evidence type="ECO:0000313" key="2">
    <source>
        <dbReference type="Proteomes" id="UP001163821"/>
    </source>
</evidence>
<protein>
    <submittedName>
        <fullName evidence="1">Uncharacterized protein</fullName>
    </submittedName>
</protein>
<organism evidence="1 2">
    <name type="scientific">Gaoshiqia sediminis</name>
    <dbReference type="NCBI Taxonomy" id="2986998"/>
    <lineage>
        <taxon>Bacteria</taxon>
        <taxon>Pseudomonadati</taxon>
        <taxon>Bacteroidota</taxon>
        <taxon>Bacteroidia</taxon>
        <taxon>Marinilabiliales</taxon>
        <taxon>Prolixibacteraceae</taxon>
        <taxon>Gaoshiqia</taxon>
    </lineage>
</organism>
<name>A0AA41Y9I4_9BACT</name>
<dbReference type="Proteomes" id="UP001163821">
    <property type="component" value="Unassembled WGS sequence"/>
</dbReference>
<dbReference type="EMBL" id="JAPAAF010000028">
    <property type="protein sequence ID" value="MCW0484091.1"/>
    <property type="molecule type" value="Genomic_DNA"/>
</dbReference>
<accession>A0AA41Y9I4</accession>
<dbReference type="RefSeq" id="WP_282592683.1">
    <property type="nucleotide sequence ID" value="NZ_JAPAAF010000028.1"/>
</dbReference>
<gene>
    <name evidence="1" type="ORF">N2K84_15215</name>
</gene>
<evidence type="ECO:0000313" key="1">
    <source>
        <dbReference type="EMBL" id="MCW0484091.1"/>
    </source>
</evidence>
<keyword evidence="2" id="KW-1185">Reference proteome</keyword>
<reference evidence="1" key="1">
    <citation type="submission" date="2022-10" db="EMBL/GenBank/DDBJ databases">
        <title>Gaoshiqiia sediminis gen. nov., sp. nov., isolated from coastal sediment.</title>
        <authorList>
            <person name="Yu W.X."/>
            <person name="Mu D.S."/>
            <person name="Du J.Z."/>
            <person name="Liang Y.Q."/>
        </authorList>
    </citation>
    <scope>NUCLEOTIDE SEQUENCE</scope>
    <source>
        <strain evidence="1">A06</strain>
    </source>
</reference>
<dbReference type="AlphaFoldDB" id="A0AA41Y9I4"/>
<proteinExistence type="predicted"/>
<comment type="caution">
    <text evidence="1">The sequence shown here is derived from an EMBL/GenBank/DDBJ whole genome shotgun (WGS) entry which is preliminary data.</text>
</comment>
<sequence length="63" mass="7398">MENEKFIQLVADMRKHQKNYFRYRDPLSLQKSKKAEKEVDAEIVRLTGTGPVDNSEPPYPTLF</sequence>